<keyword evidence="10" id="KW-0732">Signal</keyword>
<evidence type="ECO:0000256" key="7">
    <source>
        <dbReference type="ARBA" id="ARBA00023136"/>
    </source>
</evidence>
<evidence type="ECO:0000259" key="11">
    <source>
        <dbReference type="PROSITE" id="PS51007"/>
    </source>
</evidence>
<dbReference type="KEGG" id="maer:DAI18_09285"/>
<feature type="transmembrane region" description="Helical" evidence="9">
    <location>
        <begin position="225"/>
        <end position="244"/>
    </location>
</feature>
<dbReference type="PANTHER" id="PTHR10266:SF3">
    <property type="entry name" value="CYTOCHROME C1, HEME PROTEIN, MITOCHONDRIAL"/>
    <property type="match status" value="1"/>
</dbReference>
<name>A0A2S0P9Z3_9NEIS</name>
<evidence type="ECO:0000313" key="12">
    <source>
        <dbReference type="EMBL" id="AVY94210.1"/>
    </source>
</evidence>
<feature type="binding site" description="covalent" evidence="8">
    <location>
        <position position="58"/>
    </location>
    <ligand>
        <name>heme c</name>
        <dbReference type="ChEBI" id="CHEBI:61717"/>
    </ligand>
</feature>
<dbReference type="OrthoDB" id="9798864at2"/>
<dbReference type="Gene3D" id="1.10.760.10">
    <property type="entry name" value="Cytochrome c-like domain"/>
    <property type="match status" value="1"/>
</dbReference>
<keyword evidence="4 8" id="KW-0479">Metal-binding</keyword>
<evidence type="ECO:0000256" key="10">
    <source>
        <dbReference type="SAM" id="SignalP"/>
    </source>
</evidence>
<evidence type="ECO:0000256" key="4">
    <source>
        <dbReference type="ARBA" id="ARBA00022723"/>
    </source>
</evidence>
<dbReference type="RefSeq" id="WP_028499549.1">
    <property type="nucleotide sequence ID" value="NZ_CP028519.1"/>
</dbReference>
<dbReference type="InterPro" id="IPR036909">
    <property type="entry name" value="Cyt_c-like_dom_sf"/>
</dbReference>
<dbReference type="GO" id="GO:0016020">
    <property type="term" value="C:membrane"/>
    <property type="evidence" value="ECO:0007669"/>
    <property type="project" value="UniProtKB-SubCell"/>
</dbReference>
<comment type="cofactor">
    <cofactor evidence="8">
        <name>heme c</name>
        <dbReference type="ChEBI" id="CHEBI:61717"/>
    </cofactor>
    <text evidence="8">Binds 1 heme c group covalently per subunit.</text>
</comment>
<protein>
    <submittedName>
        <fullName evidence="12">Cytochrome c1</fullName>
    </submittedName>
</protein>
<feature type="chain" id="PRO_5015440833" evidence="10">
    <location>
        <begin position="24"/>
        <end position="253"/>
    </location>
</feature>
<dbReference type="STRING" id="1122240.GCA_000620105_02540"/>
<dbReference type="GO" id="GO:0020037">
    <property type="term" value="F:heme binding"/>
    <property type="evidence" value="ECO:0007669"/>
    <property type="project" value="InterPro"/>
</dbReference>
<evidence type="ECO:0000256" key="6">
    <source>
        <dbReference type="ARBA" id="ARBA00023004"/>
    </source>
</evidence>
<accession>A0A2S0P9Z3</accession>
<evidence type="ECO:0000256" key="9">
    <source>
        <dbReference type="SAM" id="Phobius"/>
    </source>
</evidence>
<proteinExistence type="predicted"/>
<keyword evidence="13" id="KW-1185">Reference proteome</keyword>
<keyword evidence="7 9" id="KW-0472">Membrane</keyword>
<dbReference type="Proteomes" id="UP000244173">
    <property type="component" value="Chromosome"/>
</dbReference>
<keyword evidence="3 9" id="KW-0812">Transmembrane</keyword>
<feature type="binding site" description="covalent" evidence="8">
    <location>
        <position position="54"/>
    </location>
    <ligand>
        <name>heme c</name>
        <dbReference type="ChEBI" id="CHEBI:61717"/>
    </ligand>
</feature>
<dbReference type="InterPro" id="IPR002326">
    <property type="entry name" value="Cyt_c1"/>
</dbReference>
<dbReference type="PROSITE" id="PS51007">
    <property type="entry name" value="CYTC"/>
    <property type="match status" value="1"/>
</dbReference>
<organism evidence="12 13">
    <name type="scientific">Microvirgula aerodenitrificans</name>
    <dbReference type="NCBI Taxonomy" id="57480"/>
    <lineage>
        <taxon>Bacteria</taxon>
        <taxon>Pseudomonadati</taxon>
        <taxon>Pseudomonadota</taxon>
        <taxon>Betaproteobacteria</taxon>
        <taxon>Neisseriales</taxon>
        <taxon>Aquaspirillaceae</taxon>
        <taxon>Microvirgula</taxon>
    </lineage>
</organism>
<keyword evidence="2 8" id="KW-0349">Heme</keyword>
<reference evidence="12 13" key="1">
    <citation type="submission" date="2018-04" db="EMBL/GenBank/DDBJ databases">
        <title>Denitrifier Microvirgula.</title>
        <authorList>
            <person name="Anderson E."/>
            <person name="Jang J."/>
            <person name="Ishii S."/>
        </authorList>
    </citation>
    <scope>NUCLEOTIDE SEQUENCE [LARGE SCALE GENOMIC DNA]</scope>
    <source>
        <strain evidence="12 13">BE2.4</strain>
    </source>
</reference>
<gene>
    <name evidence="12" type="ORF">DAI18_09285</name>
</gene>
<evidence type="ECO:0000256" key="1">
    <source>
        <dbReference type="ARBA" id="ARBA00004370"/>
    </source>
</evidence>
<dbReference type="GO" id="GO:0009055">
    <property type="term" value="F:electron transfer activity"/>
    <property type="evidence" value="ECO:0007669"/>
    <property type="project" value="InterPro"/>
</dbReference>
<dbReference type="PANTHER" id="PTHR10266">
    <property type="entry name" value="CYTOCHROME C1"/>
    <property type="match status" value="1"/>
</dbReference>
<dbReference type="PRINTS" id="PR00603">
    <property type="entry name" value="CYTOCHROMEC1"/>
</dbReference>
<evidence type="ECO:0000313" key="13">
    <source>
        <dbReference type="Proteomes" id="UP000244173"/>
    </source>
</evidence>
<feature type="binding site" description="covalent" evidence="8">
    <location>
        <position position="57"/>
    </location>
    <ligand>
        <name>heme c</name>
        <dbReference type="ChEBI" id="CHEBI:61717"/>
    </ligand>
</feature>
<evidence type="ECO:0000256" key="2">
    <source>
        <dbReference type="ARBA" id="ARBA00022617"/>
    </source>
</evidence>
<dbReference type="AlphaFoldDB" id="A0A2S0P9Z3"/>
<evidence type="ECO:0000256" key="5">
    <source>
        <dbReference type="ARBA" id="ARBA00022989"/>
    </source>
</evidence>
<feature type="signal peptide" evidence="10">
    <location>
        <begin position="1"/>
        <end position="23"/>
    </location>
</feature>
<comment type="subcellular location">
    <subcellularLocation>
        <location evidence="1">Membrane</location>
    </subcellularLocation>
</comment>
<dbReference type="SUPFAM" id="SSF46626">
    <property type="entry name" value="Cytochrome c"/>
    <property type="match status" value="1"/>
</dbReference>
<evidence type="ECO:0000256" key="3">
    <source>
        <dbReference type="ARBA" id="ARBA00022692"/>
    </source>
</evidence>
<keyword evidence="6 8" id="KW-0408">Iron</keyword>
<dbReference type="GO" id="GO:0046872">
    <property type="term" value="F:metal ion binding"/>
    <property type="evidence" value="ECO:0007669"/>
    <property type="project" value="UniProtKB-KW"/>
</dbReference>
<sequence length="253" mass="28837">MKMQFRHLIAALAFILPTTAVMAAGEGPELEKAPINVRDVESLQRGAQIFTNYCLSCHSAQAMRFNRLQDINLSEEQIKSNLMFTTDKIGDTMHAAMPVKDAKEWFGAAPPDLSVIARSRGADYLYAYLRGFYRDDTRPTGWNNLVFDKVGMPHALWQWQGDQVLQTVKGKDGKDEHKLALVKAGSMTKLENGKADTREFDQRMADLTNYLVWMSEPVQTKREQIGYVVLMFLALVMLPLAYLLKKEYWKDVH</sequence>
<evidence type="ECO:0000256" key="8">
    <source>
        <dbReference type="PIRSR" id="PIRSR602326-1"/>
    </source>
</evidence>
<feature type="domain" description="Cytochrome c" evidence="11">
    <location>
        <begin position="41"/>
        <end position="215"/>
    </location>
</feature>
<dbReference type="EMBL" id="CP028519">
    <property type="protein sequence ID" value="AVY94210.1"/>
    <property type="molecule type" value="Genomic_DNA"/>
</dbReference>
<dbReference type="Pfam" id="PF02167">
    <property type="entry name" value="Cytochrom_C1"/>
    <property type="match status" value="1"/>
</dbReference>
<dbReference type="InterPro" id="IPR009056">
    <property type="entry name" value="Cyt_c-like_dom"/>
</dbReference>
<keyword evidence="5 9" id="KW-1133">Transmembrane helix</keyword>